<feature type="compositionally biased region" description="Polar residues" evidence="1">
    <location>
        <begin position="36"/>
        <end position="78"/>
    </location>
</feature>
<organism evidence="2 3">
    <name type="scientific">Fusarium sarcochroum</name>
    <dbReference type="NCBI Taxonomy" id="1208366"/>
    <lineage>
        <taxon>Eukaryota</taxon>
        <taxon>Fungi</taxon>
        <taxon>Dikarya</taxon>
        <taxon>Ascomycota</taxon>
        <taxon>Pezizomycotina</taxon>
        <taxon>Sordariomycetes</taxon>
        <taxon>Hypocreomycetidae</taxon>
        <taxon>Hypocreales</taxon>
        <taxon>Nectriaceae</taxon>
        <taxon>Fusarium</taxon>
        <taxon>Fusarium lateritium species complex</taxon>
    </lineage>
</organism>
<feature type="region of interest" description="Disordered" evidence="1">
    <location>
        <begin position="687"/>
        <end position="729"/>
    </location>
</feature>
<feature type="region of interest" description="Disordered" evidence="1">
    <location>
        <begin position="1"/>
        <end position="104"/>
    </location>
</feature>
<feature type="compositionally biased region" description="Low complexity" evidence="1">
    <location>
        <begin position="718"/>
        <end position="727"/>
    </location>
</feature>
<feature type="compositionally biased region" description="Acidic residues" evidence="1">
    <location>
        <begin position="191"/>
        <end position="203"/>
    </location>
</feature>
<dbReference type="AlphaFoldDB" id="A0A8H4U1H2"/>
<feature type="compositionally biased region" description="Polar residues" evidence="1">
    <location>
        <begin position="90"/>
        <end position="100"/>
    </location>
</feature>
<accession>A0A8H4U1H2</accession>
<proteinExistence type="predicted"/>
<comment type="caution">
    <text evidence="2">The sequence shown here is derived from an EMBL/GenBank/DDBJ whole genome shotgun (WGS) entry which is preliminary data.</text>
</comment>
<feature type="compositionally biased region" description="Low complexity" evidence="1">
    <location>
        <begin position="696"/>
        <end position="706"/>
    </location>
</feature>
<evidence type="ECO:0000256" key="1">
    <source>
        <dbReference type="SAM" id="MobiDB-lite"/>
    </source>
</evidence>
<evidence type="ECO:0000313" key="3">
    <source>
        <dbReference type="Proteomes" id="UP000622797"/>
    </source>
</evidence>
<dbReference type="Proteomes" id="UP000622797">
    <property type="component" value="Unassembled WGS sequence"/>
</dbReference>
<evidence type="ECO:0000313" key="2">
    <source>
        <dbReference type="EMBL" id="KAF4968100.1"/>
    </source>
</evidence>
<feature type="region of interest" description="Disordered" evidence="1">
    <location>
        <begin position="837"/>
        <end position="861"/>
    </location>
</feature>
<gene>
    <name evidence="2" type="ORF">FSARC_4461</name>
</gene>
<dbReference type="EMBL" id="JABEXW010000208">
    <property type="protein sequence ID" value="KAF4968100.1"/>
    <property type="molecule type" value="Genomic_DNA"/>
</dbReference>
<feature type="compositionally biased region" description="Polar residues" evidence="1">
    <location>
        <begin position="8"/>
        <end position="23"/>
    </location>
</feature>
<keyword evidence="3" id="KW-1185">Reference proteome</keyword>
<name>A0A8H4U1H2_9HYPO</name>
<dbReference type="OrthoDB" id="5084844at2759"/>
<feature type="region of interest" description="Disordered" evidence="1">
    <location>
        <begin position="177"/>
        <end position="219"/>
    </location>
</feature>
<reference evidence="2" key="2">
    <citation type="submission" date="2020-05" db="EMBL/GenBank/DDBJ databases">
        <authorList>
            <person name="Kim H.-S."/>
            <person name="Proctor R.H."/>
            <person name="Brown D.W."/>
        </authorList>
    </citation>
    <scope>NUCLEOTIDE SEQUENCE</scope>
    <source>
        <strain evidence="2">NRRL 20472</strain>
    </source>
</reference>
<sequence length="952" mass="103479">MGFKYGTNIDTPATTEPSGTSRLAATESDTHVDVPNTETGNTSQPQETDQSQDSTHSESETGVTEGPQSTQESLVSSHVSKDTSAHGTDVTGSYSATMTTVPDGWSPTCVSGHTEWTANTWITTTSEGSSSETVVPVLVDTDECDGDDSSLILFGFPLIAGTLFKFPGAPKFSLPCIPPGCSDPPMSEPSGGEDGDDDNEDDESSKSKESSGTCTDTSTASDCLVKCTTSTGPADASITAQCTTTCSETATGCSVTGITSTTEVDACSATGDDWGTEACGVCSDDKDSEVDVENQEPESSALRRRWAEGADNNEKKVVGQCYNLPTTFSFPWYPHGNDVYLIERQLAPAKVNSPFKDISRWYQKQYRGCKVELAGPLAWPNTGTVEASPSMDHVFEKSFLRDYWREITSSNPSFKDIHGTTPPQVRNKISCDDLLFYGSTGQSDMSLIKDVYKVYPGALKFTIHQPIQPISPHDLGDFIGMDEWTNDEKGATTSPHDLENRIREVLSDPVDSNSRINQILTKIEKKIELIDRVIIGAKLASLDIAQEIMIRQNSRIYKALQNIDKNAKQCKNDPAVKSGKWSFADRYKSFMLQRFDGTHAQSINPAIANAFQTLWPSIENDVHVGSLVGPKTKFTSEGAQTQVRTRFVRLRNIWGQLKQDFGDTNPTAPSIPVPAWEWNVVTKRDDDNEGSCDIQTTTQEATTLSTVVSKSEMEQDGTTDPSSTSTSKAGLCSSDHDCESMSCEDDETPICGTGGFTLPGILKICNCAGKTATTTEEATSSSEETEPTVTDIGISTCSSAEDCEDFECDEGESPMCGIGSDVMPGIIKLCRCVKDGEDDEPAPTTTEAPKETDEPDPNADVPEIECEVHSDCDDWEGTWGHVSKWNEFLAALRQIRQQKEFINEFPDSSYLTIYTDQSDALALLKKWGNQEGWASLGRSISDGVETPYFTLE</sequence>
<reference evidence="2" key="1">
    <citation type="journal article" date="2020" name="BMC Genomics">
        <title>Correction to: Identification and distribution of gene clusters required for synthesis of sphingolipid metabolism inhibitors in diverse species of the filamentous fungus Fusarium.</title>
        <authorList>
            <person name="Kim H.S."/>
            <person name="Lohmar J.M."/>
            <person name="Busman M."/>
            <person name="Brown D.W."/>
            <person name="Naumann T.A."/>
            <person name="Divon H.H."/>
            <person name="Lysoe E."/>
            <person name="Uhlig S."/>
            <person name="Proctor R.H."/>
        </authorList>
    </citation>
    <scope>NUCLEOTIDE SEQUENCE</scope>
    <source>
        <strain evidence="2">NRRL 20472</strain>
    </source>
</reference>
<protein>
    <submittedName>
        <fullName evidence="2">Uncharacterized protein</fullName>
    </submittedName>
</protein>